<comment type="caution">
    <text evidence="7">The sequence shown here is derived from an EMBL/GenBank/DDBJ whole genome shotgun (WGS) entry which is preliminary data.</text>
</comment>
<keyword evidence="3" id="KW-0479">Metal-binding</keyword>
<dbReference type="GO" id="GO:0046872">
    <property type="term" value="F:metal ion binding"/>
    <property type="evidence" value="ECO:0007669"/>
    <property type="project" value="UniProtKB-KW"/>
</dbReference>
<dbReference type="GO" id="GO:0051539">
    <property type="term" value="F:4 iron, 4 sulfur cluster binding"/>
    <property type="evidence" value="ECO:0007669"/>
    <property type="project" value="UniProtKB-KW"/>
</dbReference>
<name>A0A2N0QLM1_9GLOM</name>
<proteinExistence type="predicted"/>
<reference evidence="7 8" key="2">
    <citation type="submission" date="2017-10" db="EMBL/GenBank/DDBJ databases">
        <title>Genome analyses suggest a sexual origin of heterokaryosis in a supposedly ancient asexual fungus.</title>
        <authorList>
            <person name="Corradi N."/>
            <person name="Sedzielewska K."/>
            <person name="Noel J."/>
            <person name="Charron P."/>
            <person name="Farinelli L."/>
            <person name="Marton T."/>
            <person name="Kruger M."/>
            <person name="Pelin A."/>
            <person name="Brachmann A."/>
            <person name="Corradi N."/>
        </authorList>
    </citation>
    <scope>NUCLEOTIDE SEQUENCE [LARGE SCALE GENOMIC DNA]</scope>
    <source>
        <strain evidence="7 8">A1</strain>
    </source>
</reference>
<dbReference type="VEuPathDB" id="FungiDB:RhiirA1_482614"/>
<evidence type="ECO:0000256" key="3">
    <source>
        <dbReference type="ARBA" id="ARBA00022723"/>
    </source>
</evidence>
<keyword evidence="4" id="KW-0408">Iron</keyword>
<evidence type="ECO:0000259" key="6">
    <source>
        <dbReference type="Pfam" id="PF04055"/>
    </source>
</evidence>
<evidence type="ECO:0000256" key="2">
    <source>
        <dbReference type="ARBA" id="ARBA00022691"/>
    </source>
</evidence>
<dbReference type="Proteomes" id="UP000232688">
    <property type="component" value="Unassembled WGS sequence"/>
</dbReference>
<dbReference type="Pfam" id="PF04055">
    <property type="entry name" value="Radical_SAM"/>
    <property type="match status" value="1"/>
</dbReference>
<protein>
    <recommendedName>
        <fullName evidence="6">Radical SAM core domain-containing protein</fullName>
    </recommendedName>
</protein>
<keyword evidence="1" id="KW-0004">4Fe-4S</keyword>
<dbReference type="Gene3D" id="3.20.20.70">
    <property type="entry name" value="Aldolase class I"/>
    <property type="match status" value="1"/>
</dbReference>
<evidence type="ECO:0000313" key="7">
    <source>
        <dbReference type="EMBL" id="PKC51949.1"/>
    </source>
</evidence>
<dbReference type="GO" id="GO:0003824">
    <property type="term" value="F:catalytic activity"/>
    <property type="evidence" value="ECO:0007669"/>
    <property type="project" value="InterPro"/>
</dbReference>
<dbReference type="SUPFAM" id="SSF102114">
    <property type="entry name" value="Radical SAM enzymes"/>
    <property type="match status" value="1"/>
</dbReference>
<evidence type="ECO:0000256" key="4">
    <source>
        <dbReference type="ARBA" id="ARBA00023004"/>
    </source>
</evidence>
<gene>
    <name evidence="7" type="ORF">RhiirA1_482614</name>
</gene>
<accession>A0A2N0QLM1</accession>
<keyword evidence="5" id="KW-0411">Iron-sulfur</keyword>
<evidence type="ECO:0000313" key="8">
    <source>
        <dbReference type="Proteomes" id="UP000232688"/>
    </source>
</evidence>
<dbReference type="PANTHER" id="PTHR42836">
    <property type="entry name" value="7-CARBOXY-7-DEAZAGUANINE SYNTHASE"/>
    <property type="match status" value="1"/>
</dbReference>
<feature type="domain" description="Radical SAM core" evidence="6">
    <location>
        <begin position="45"/>
        <end position="97"/>
    </location>
</feature>
<sequence>MSSWKGRSKTMNTLEKITPNFDPWEAYMDIEQHGKLTLSNIEFTTTTLCNMRCAHCAVGYTLQTKDPVALPVELFIQRLEEIPQLRSLSITGGEPML</sequence>
<evidence type="ECO:0000256" key="5">
    <source>
        <dbReference type="ARBA" id="ARBA00023014"/>
    </source>
</evidence>
<organism evidence="7 8">
    <name type="scientific">Rhizophagus irregularis</name>
    <dbReference type="NCBI Taxonomy" id="588596"/>
    <lineage>
        <taxon>Eukaryota</taxon>
        <taxon>Fungi</taxon>
        <taxon>Fungi incertae sedis</taxon>
        <taxon>Mucoromycota</taxon>
        <taxon>Glomeromycotina</taxon>
        <taxon>Glomeromycetes</taxon>
        <taxon>Glomerales</taxon>
        <taxon>Glomeraceae</taxon>
        <taxon>Rhizophagus</taxon>
    </lineage>
</organism>
<evidence type="ECO:0000256" key="1">
    <source>
        <dbReference type="ARBA" id="ARBA00022485"/>
    </source>
</evidence>
<dbReference type="PANTHER" id="PTHR42836:SF2">
    <property type="entry name" value="PROTEIN YFKA-RELATED"/>
    <property type="match status" value="1"/>
</dbReference>
<dbReference type="InterPro" id="IPR013785">
    <property type="entry name" value="Aldolase_TIM"/>
</dbReference>
<keyword evidence="2" id="KW-0949">S-adenosyl-L-methionine</keyword>
<dbReference type="EMBL" id="LLXH01006683">
    <property type="protein sequence ID" value="PKC51949.1"/>
    <property type="molecule type" value="Genomic_DNA"/>
</dbReference>
<dbReference type="SFLD" id="SFLDS00029">
    <property type="entry name" value="Radical_SAM"/>
    <property type="match status" value="1"/>
</dbReference>
<dbReference type="InterPro" id="IPR058240">
    <property type="entry name" value="rSAM_sf"/>
</dbReference>
<reference evidence="7 8" key="1">
    <citation type="submission" date="2017-10" db="EMBL/GenBank/DDBJ databases">
        <title>Extensive intraspecific genome diversity in a model arbuscular mycorrhizal fungus.</title>
        <authorList>
            <person name="Chen E.C.H."/>
            <person name="Morin E."/>
            <person name="Baudet D."/>
            <person name="Noel J."/>
            <person name="Ndikumana S."/>
            <person name="Charron P."/>
            <person name="St-Onge C."/>
            <person name="Giorgi J."/>
            <person name="Grigoriev I.V."/>
            <person name="Roux C."/>
            <person name="Martin F.M."/>
            <person name="Corradi N."/>
        </authorList>
    </citation>
    <scope>NUCLEOTIDE SEQUENCE [LARGE SCALE GENOMIC DNA]</scope>
    <source>
        <strain evidence="7 8">A1</strain>
    </source>
</reference>
<feature type="non-terminal residue" evidence="7">
    <location>
        <position position="97"/>
    </location>
</feature>
<dbReference type="InterPro" id="IPR007197">
    <property type="entry name" value="rSAM"/>
</dbReference>
<dbReference type="AlphaFoldDB" id="A0A2N0QLM1"/>